<dbReference type="EMBL" id="CP011144">
    <property type="protein sequence ID" value="AKC86952.1"/>
    <property type="molecule type" value="Genomic_DNA"/>
</dbReference>
<keyword evidence="3" id="KW-1185">Reference proteome</keyword>
<feature type="domain" description="HTH luxR-type" evidence="1">
    <location>
        <begin position="318"/>
        <end position="375"/>
    </location>
</feature>
<dbReference type="OrthoDB" id="5945633at2"/>
<dbReference type="AlphaFoldDB" id="A0A0E3Z2E1"/>
<sequence length="380" mass="41565">MDDSRALLETVGRIYETVLDADAESVWLDMLRDRIGAEHAALSDASGGALLTHFSRLDPGMRTLARRLASATMFDPSLACMPARAACRMSDYFPLREMVRTEFYQELILPLHGGHGLAFTWRHRHGHAAIAVCRDATRGRDFSDRDLALLQPVLYHLHNAWRLRSRLLAGETALHRVHAVLDALEEGVVIVGDDGRVHHLNAAARAILDEGNALRLDRHGLRAANAQVDQRLQALLRNASRIAQDGRRMRTDADAPLEGRTTLAVARDPPLHPLLLAAAPACGLAGPFDDPLFADAVVLLLRDPDRESSGGIDALMDAFGLTRREAELAVALKDGHSLSVSAVRLGITEGTARQYLKGIFSKTGTHRQTDLAILLLRSLS</sequence>
<evidence type="ECO:0000259" key="1">
    <source>
        <dbReference type="SMART" id="SM00421"/>
    </source>
</evidence>
<name>A0A0E3Z2E1_9GAMM</name>
<organism evidence="2 3">
    <name type="scientific">Pseudoxanthomonas suwonensis</name>
    <dbReference type="NCBI Taxonomy" id="314722"/>
    <lineage>
        <taxon>Bacteria</taxon>
        <taxon>Pseudomonadati</taxon>
        <taxon>Pseudomonadota</taxon>
        <taxon>Gammaproteobacteria</taxon>
        <taxon>Lysobacterales</taxon>
        <taxon>Lysobacteraceae</taxon>
        <taxon>Pseudoxanthomonas</taxon>
    </lineage>
</organism>
<gene>
    <name evidence="2" type="ORF">WQ53_09500</name>
</gene>
<dbReference type="PATRIC" id="fig|314722.6.peg.2039"/>
<dbReference type="InterPro" id="IPR036388">
    <property type="entry name" value="WH-like_DNA-bd_sf"/>
</dbReference>
<dbReference type="InterPro" id="IPR000792">
    <property type="entry name" value="Tscrpt_reg_LuxR_C"/>
</dbReference>
<dbReference type="Proteomes" id="UP000033067">
    <property type="component" value="Chromosome"/>
</dbReference>
<protein>
    <recommendedName>
        <fullName evidence="1">HTH luxR-type domain-containing protein</fullName>
    </recommendedName>
</protein>
<reference evidence="2 3" key="1">
    <citation type="journal article" date="2015" name="Genome Announc.">
        <title>Complete Genome Sequence of Pseudoxanthomonas suwonensis Strain J1, a Cellulose-Degrading Bacterium Isolated from Leaf- and Wood-Enriched Soil.</title>
        <authorList>
            <person name="Hou L."/>
            <person name="Jiang J."/>
            <person name="Xu Z."/>
            <person name="Zhou Y."/>
            <person name="Leung F.C."/>
        </authorList>
    </citation>
    <scope>NUCLEOTIDE SEQUENCE [LARGE SCALE GENOMIC DNA]</scope>
    <source>
        <strain evidence="2 3">J1</strain>
    </source>
</reference>
<evidence type="ECO:0000313" key="3">
    <source>
        <dbReference type="Proteomes" id="UP000033067"/>
    </source>
</evidence>
<accession>A0A0E3Z2E1</accession>
<dbReference type="SMART" id="SM00421">
    <property type="entry name" value="HTH_LUXR"/>
    <property type="match status" value="1"/>
</dbReference>
<dbReference type="Gene3D" id="1.10.10.10">
    <property type="entry name" value="Winged helix-like DNA-binding domain superfamily/Winged helix DNA-binding domain"/>
    <property type="match status" value="1"/>
</dbReference>
<dbReference type="KEGG" id="psuw:WQ53_09500"/>
<dbReference type="SUPFAM" id="SSF46894">
    <property type="entry name" value="C-terminal effector domain of the bipartite response regulators"/>
    <property type="match status" value="1"/>
</dbReference>
<dbReference type="GO" id="GO:0006355">
    <property type="term" value="P:regulation of DNA-templated transcription"/>
    <property type="evidence" value="ECO:0007669"/>
    <property type="project" value="InterPro"/>
</dbReference>
<dbReference type="RefSeq" id="WP_052631934.1">
    <property type="nucleotide sequence ID" value="NZ_CP011144.1"/>
</dbReference>
<dbReference type="InterPro" id="IPR016032">
    <property type="entry name" value="Sig_transdc_resp-reg_C-effctor"/>
</dbReference>
<evidence type="ECO:0000313" key="2">
    <source>
        <dbReference type="EMBL" id="AKC86952.1"/>
    </source>
</evidence>
<proteinExistence type="predicted"/>
<dbReference type="GO" id="GO:0003677">
    <property type="term" value="F:DNA binding"/>
    <property type="evidence" value="ECO:0007669"/>
    <property type="project" value="InterPro"/>
</dbReference>